<dbReference type="PANTHER" id="PTHR43547">
    <property type="entry name" value="TWO-COMPONENT HISTIDINE KINASE"/>
    <property type="match status" value="1"/>
</dbReference>
<protein>
    <recommendedName>
        <fullName evidence="2">histidine kinase</fullName>
        <ecNumber evidence="2">2.7.13.3</ecNumber>
    </recommendedName>
</protein>
<dbReference type="OrthoDB" id="476434at2"/>
<dbReference type="Gene3D" id="1.10.287.130">
    <property type="match status" value="1"/>
</dbReference>
<dbReference type="InterPro" id="IPR036890">
    <property type="entry name" value="HATPase_C_sf"/>
</dbReference>
<keyword evidence="4 8" id="KW-0808">Transferase</keyword>
<evidence type="ECO:0000256" key="4">
    <source>
        <dbReference type="ARBA" id="ARBA00022679"/>
    </source>
</evidence>
<dbReference type="GO" id="GO:0000155">
    <property type="term" value="F:phosphorelay sensor kinase activity"/>
    <property type="evidence" value="ECO:0007669"/>
    <property type="project" value="InterPro"/>
</dbReference>
<dbReference type="Gene3D" id="3.30.565.10">
    <property type="entry name" value="Histidine kinase-like ATPase, C-terminal domain"/>
    <property type="match status" value="1"/>
</dbReference>
<evidence type="ECO:0000256" key="3">
    <source>
        <dbReference type="ARBA" id="ARBA00022553"/>
    </source>
</evidence>
<dbReference type="CDD" id="cd00082">
    <property type="entry name" value="HisKA"/>
    <property type="match status" value="1"/>
</dbReference>
<evidence type="ECO:0000313" key="9">
    <source>
        <dbReference type="Proteomes" id="UP000010472"/>
    </source>
</evidence>
<dbReference type="AlphaFoldDB" id="K9VUD7"/>
<dbReference type="SMART" id="SM00388">
    <property type="entry name" value="HisKA"/>
    <property type="match status" value="1"/>
</dbReference>
<dbReference type="InterPro" id="IPR004358">
    <property type="entry name" value="Sig_transdc_His_kin-like_C"/>
</dbReference>
<dbReference type="PANTHER" id="PTHR43547:SF2">
    <property type="entry name" value="HYBRID SIGNAL TRANSDUCTION HISTIDINE KINASE C"/>
    <property type="match status" value="1"/>
</dbReference>
<dbReference type="FunFam" id="3.30.565.10:FF:000006">
    <property type="entry name" value="Sensor histidine kinase WalK"/>
    <property type="match status" value="1"/>
</dbReference>
<dbReference type="Pfam" id="PF02518">
    <property type="entry name" value="HATPase_c"/>
    <property type="match status" value="1"/>
</dbReference>
<evidence type="ECO:0000259" key="7">
    <source>
        <dbReference type="PROSITE" id="PS50109"/>
    </source>
</evidence>
<dbReference type="InterPro" id="IPR019278">
    <property type="entry name" value="DICT_dom"/>
</dbReference>
<feature type="domain" description="Histidine kinase" evidence="7">
    <location>
        <begin position="274"/>
        <end position="491"/>
    </location>
</feature>
<dbReference type="InterPro" id="IPR005467">
    <property type="entry name" value="His_kinase_dom"/>
</dbReference>
<dbReference type="PATRIC" id="fig|1173022.3.peg.83"/>
<dbReference type="Pfam" id="PF00512">
    <property type="entry name" value="HisKA"/>
    <property type="match status" value="1"/>
</dbReference>
<proteinExistence type="predicted"/>
<dbReference type="eggNOG" id="COG2205">
    <property type="taxonomic scope" value="Bacteria"/>
</dbReference>
<dbReference type="HOGENOM" id="CLU_544915_0_0_3"/>
<gene>
    <name evidence="8" type="ORF">Cri9333_0077</name>
</gene>
<dbReference type="KEGG" id="cep:Cri9333_0077"/>
<evidence type="ECO:0000256" key="1">
    <source>
        <dbReference type="ARBA" id="ARBA00000085"/>
    </source>
</evidence>
<dbReference type="EMBL" id="CP003620">
    <property type="protein sequence ID" value="AFZ11077.1"/>
    <property type="molecule type" value="Genomic_DNA"/>
</dbReference>
<dbReference type="InterPro" id="IPR003661">
    <property type="entry name" value="HisK_dim/P_dom"/>
</dbReference>
<dbReference type="STRING" id="1173022.Cri9333_0077"/>
<dbReference type="PROSITE" id="PS50109">
    <property type="entry name" value="HIS_KIN"/>
    <property type="match status" value="1"/>
</dbReference>
<dbReference type="Pfam" id="PF10069">
    <property type="entry name" value="DICT"/>
    <property type="match status" value="1"/>
</dbReference>
<keyword evidence="3" id="KW-0597">Phosphoprotein</keyword>
<dbReference type="SUPFAM" id="SSF55874">
    <property type="entry name" value="ATPase domain of HSP90 chaperone/DNA topoisomerase II/histidine kinase"/>
    <property type="match status" value="1"/>
</dbReference>
<evidence type="ECO:0000313" key="8">
    <source>
        <dbReference type="EMBL" id="AFZ11077.1"/>
    </source>
</evidence>
<dbReference type="SUPFAM" id="SSF47384">
    <property type="entry name" value="Homodimeric domain of signal transducing histidine kinase"/>
    <property type="match status" value="1"/>
</dbReference>
<evidence type="ECO:0000256" key="2">
    <source>
        <dbReference type="ARBA" id="ARBA00012438"/>
    </source>
</evidence>
<dbReference type="Proteomes" id="UP000010472">
    <property type="component" value="Chromosome"/>
</dbReference>
<keyword evidence="6" id="KW-0902">Two-component regulatory system</keyword>
<dbReference type="InterPro" id="IPR003594">
    <property type="entry name" value="HATPase_dom"/>
</dbReference>
<accession>K9VUD7</accession>
<evidence type="ECO:0000256" key="5">
    <source>
        <dbReference type="ARBA" id="ARBA00022777"/>
    </source>
</evidence>
<organism evidence="8 9">
    <name type="scientific">Crinalium epipsammum PCC 9333</name>
    <dbReference type="NCBI Taxonomy" id="1173022"/>
    <lineage>
        <taxon>Bacteria</taxon>
        <taxon>Bacillati</taxon>
        <taxon>Cyanobacteriota</taxon>
        <taxon>Cyanophyceae</taxon>
        <taxon>Gomontiellales</taxon>
        <taxon>Gomontiellaceae</taxon>
        <taxon>Crinalium</taxon>
    </lineage>
</organism>
<dbReference type="EC" id="2.7.13.3" evidence="2"/>
<reference evidence="8 9" key="1">
    <citation type="submission" date="2012-06" db="EMBL/GenBank/DDBJ databases">
        <title>Finished chromosome of genome of Crinalium epipsammum PCC 9333.</title>
        <authorList>
            <consortium name="US DOE Joint Genome Institute"/>
            <person name="Gugger M."/>
            <person name="Coursin T."/>
            <person name="Rippka R."/>
            <person name="Tandeau De Marsac N."/>
            <person name="Huntemann M."/>
            <person name="Wei C.-L."/>
            <person name="Han J."/>
            <person name="Detter J.C."/>
            <person name="Han C."/>
            <person name="Tapia R."/>
            <person name="Davenport K."/>
            <person name="Daligault H."/>
            <person name="Erkkila T."/>
            <person name="Gu W."/>
            <person name="Munk A.C.C."/>
            <person name="Teshima H."/>
            <person name="Xu Y."/>
            <person name="Chain P."/>
            <person name="Chen A."/>
            <person name="Krypides N."/>
            <person name="Mavromatis K."/>
            <person name="Markowitz V."/>
            <person name="Szeto E."/>
            <person name="Ivanova N."/>
            <person name="Mikhailova N."/>
            <person name="Ovchinnikova G."/>
            <person name="Pagani I."/>
            <person name="Pati A."/>
            <person name="Goodwin L."/>
            <person name="Peters L."/>
            <person name="Pitluck S."/>
            <person name="Woyke T."/>
            <person name="Kerfeld C."/>
        </authorList>
    </citation>
    <scope>NUCLEOTIDE SEQUENCE [LARGE SCALE GENOMIC DNA]</scope>
    <source>
        <strain evidence="8 9">PCC 9333</strain>
    </source>
</reference>
<sequence length="493" mass="55118">MDTSLYQLAIDTAPSLADISVSPAVLKSMVGGMIDMLIEQKLPATVLVKLPHGKVWQTEIDEYIKQVAIQKNIYLCDVKQPERDRVENGIGASIFPVQIINSSYLRQEYFLLVLTDNFCSVIVAHRFRNLTTGQPGESSKKTQLQVIYAFDNSTVRRVLEGIKQVIPTALIPSDTQSLVEESETVKTGMATSTEDLLSNWNSLFKVPETCDPVLFNYLWAKQVQRQEEIWQNKGDRHLDLSSPVVEKNTIESTLIQQKNHPRDSLISQDEFLNDLIQELKTPLTSMKTALKLLESSQLKPTQRQRYMQMLETQCDRQNSLITGLMELSQLDRATEQISLQPLNLSDIVPSVVSTYQPLAQEKGIQLGYTVPDNLPPVLCLETWLRQIVINLLHNSIKYTPSGGRVSVLAQLQGDYLQLEFRDTGIGIASNEIPKIFDRFYRGRAVSGEDAVGAGLGLTIVQQLLLRCGGSISVNSKLGGGSNFKVLLPVYHQS</sequence>
<dbReference type="PRINTS" id="PR00344">
    <property type="entry name" value="BCTRLSENSOR"/>
</dbReference>
<dbReference type="InterPro" id="IPR036097">
    <property type="entry name" value="HisK_dim/P_sf"/>
</dbReference>
<dbReference type="SMART" id="SM00387">
    <property type="entry name" value="HATPase_c"/>
    <property type="match status" value="1"/>
</dbReference>
<comment type="catalytic activity">
    <reaction evidence="1">
        <text>ATP + protein L-histidine = ADP + protein N-phospho-L-histidine.</text>
        <dbReference type="EC" id="2.7.13.3"/>
    </reaction>
</comment>
<name>K9VUD7_9CYAN</name>
<keyword evidence="9" id="KW-1185">Reference proteome</keyword>
<keyword evidence="5 8" id="KW-0418">Kinase</keyword>
<evidence type="ECO:0000256" key="6">
    <source>
        <dbReference type="ARBA" id="ARBA00023012"/>
    </source>
</evidence>